<feature type="domain" description="Transposase putative helix-turn-helix" evidence="1">
    <location>
        <begin position="64"/>
        <end position="108"/>
    </location>
</feature>
<keyword evidence="3" id="KW-1185">Reference proteome</keyword>
<dbReference type="NCBIfam" id="NF040570">
    <property type="entry name" value="guided_TnpB"/>
    <property type="match status" value="1"/>
</dbReference>
<gene>
    <name evidence="2" type="ORF">Tpal_51</name>
</gene>
<evidence type="ECO:0000313" key="2">
    <source>
        <dbReference type="EMBL" id="CZQ80228.1"/>
    </source>
</evidence>
<dbReference type="STRING" id="140314.SAMN04488076_1391"/>
<sequence>MTQRFSLMQRMMASATPFSVFFEIVPPHSRDFSHELGGTVFFFTSSFANACSEVYNEAKEVSIMLKAYQFRLYPNREQKIYFANCFGCARFIFNQMLADRKEIYEKHKDNKELLRSIKPRTYTSFKDEFPFLKEVDNLVLANASQNLNKAYQNFFRDKSVGFSKFKAKHKSKASYTTNNQGGNIRIEDGKIKLPKIGFVTINQHRDFDGLIKSCTISMNKAGNYFIFYSGGTGNA</sequence>
<dbReference type="Pfam" id="PF12323">
    <property type="entry name" value="HTH_OrfB_IS605"/>
    <property type="match status" value="1"/>
</dbReference>
<dbReference type="Proteomes" id="UP000242754">
    <property type="component" value="Unassembled WGS sequence"/>
</dbReference>
<dbReference type="AlphaFoldDB" id="A0A143Y2R5"/>
<dbReference type="EMBL" id="FJNE01000001">
    <property type="protein sequence ID" value="CZQ80228.1"/>
    <property type="molecule type" value="Genomic_DNA"/>
</dbReference>
<evidence type="ECO:0000313" key="3">
    <source>
        <dbReference type="Proteomes" id="UP000242754"/>
    </source>
</evidence>
<evidence type="ECO:0000259" key="1">
    <source>
        <dbReference type="Pfam" id="PF12323"/>
    </source>
</evidence>
<organism evidence="2 3">
    <name type="scientific">Trichococcus palustris</name>
    <dbReference type="NCBI Taxonomy" id="140314"/>
    <lineage>
        <taxon>Bacteria</taxon>
        <taxon>Bacillati</taxon>
        <taxon>Bacillota</taxon>
        <taxon>Bacilli</taxon>
        <taxon>Lactobacillales</taxon>
        <taxon>Carnobacteriaceae</taxon>
        <taxon>Trichococcus</taxon>
    </lineage>
</organism>
<reference evidence="2 3" key="1">
    <citation type="submission" date="2016-02" db="EMBL/GenBank/DDBJ databases">
        <authorList>
            <person name="Wen L."/>
            <person name="He K."/>
            <person name="Yang H."/>
        </authorList>
    </citation>
    <scope>NUCLEOTIDE SEQUENCE [LARGE SCALE GENOMIC DNA]</scope>
    <source>
        <strain evidence="2">Trichococcus palustris</strain>
    </source>
</reference>
<name>A0A143Y2R5_9LACT</name>
<protein>
    <submittedName>
        <fullName evidence="2">Transposase probable is891/is1136/is1341</fullName>
    </submittedName>
</protein>
<proteinExistence type="predicted"/>
<dbReference type="InterPro" id="IPR021027">
    <property type="entry name" value="Transposase_put_HTH"/>
</dbReference>
<accession>A0A143Y2R5</accession>